<dbReference type="InterPro" id="IPR008042">
    <property type="entry name" value="Retrotrans_Pao"/>
</dbReference>
<evidence type="ECO:0000259" key="2">
    <source>
        <dbReference type="Pfam" id="PF17921"/>
    </source>
</evidence>
<dbReference type="Gene3D" id="1.10.340.70">
    <property type="match status" value="1"/>
</dbReference>
<feature type="region of interest" description="Disordered" evidence="1">
    <location>
        <begin position="610"/>
        <end position="631"/>
    </location>
</feature>
<name>A0A7D9LJA6_PARCT</name>
<reference evidence="4" key="1">
    <citation type="submission" date="2020-04" db="EMBL/GenBank/DDBJ databases">
        <authorList>
            <person name="Alioto T."/>
            <person name="Alioto T."/>
            <person name="Gomez Garrido J."/>
        </authorList>
    </citation>
    <scope>NUCLEOTIDE SEQUENCE</scope>
    <source>
        <strain evidence="4">A484AB</strain>
    </source>
</reference>
<protein>
    <submittedName>
        <fullName evidence="4">Pro-Pol poly</fullName>
    </submittedName>
</protein>
<dbReference type="InterPro" id="IPR012337">
    <property type="entry name" value="RNaseH-like_sf"/>
</dbReference>
<dbReference type="Pfam" id="PF17921">
    <property type="entry name" value="Integrase_H2C2"/>
    <property type="match status" value="1"/>
</dbReference>
<dbReference type="Gene3D" id="3.30.420.10">
    <property type="entry name" value="Ribonuclease H-like superfamily/Ribonuclease H"/>
    <property type="match status" value="1"/>
</dbReference>
<accession>A0A7D9LJA6</accession>
<evidence type="ECO:0000313" key="5">
    <source>
        <dbReference type="Proteomes" id="UP001152795"/>
    </source>
</evidence>
<gene>
    <name evidence="4" type="ORF">PACLA_8A051755</name>
</gene>
<organism evidence="4 5">
    <name type="scientific">Paramuricea clavata</name>
    <name type="common">Red gorgonian</name>
    <name type="synonym">Violescent sea-whip</name>
    <dbReference type="NCBI Taxonomy" id="317549"/>
    <lineage>
        <taxon>Eukaryota</taxon>
        <taxon>Metazoa</taxon>
        <taxon>Cnidaria</taxon>
        <taxon>Anthozoa</taxon>
        <taxon>Octocorallia</taxon>
        <taxon>Malacalcyonacea</taxon>
        <taxon>Plexauridae</taxon>
        <taxon>Paramuricea</taxon>
    </lineage>
</organism>
<dbReference type="Proteomes" id="UP001152795">
    <property type="component" value="Unassembled WGS sequence"/>
</dbReference>
<dbReference type="PANTHER" id="PTHR47331">
    <property type="entry name" value="PHD-TYPE DOMAIN-CONTAINING PROTEIN"/>
    <property type="match status" value="1"/>
</dbReference>
<dbReference type="Pfam" id="PF05380">
    <property type="entry name" value="Peptidase_A17"/>
    <property type="match status" value="1"/>
</dbReference>
<dbReference type="InterPro" id="IPR036397">
    <property type="entry name" value="RNaseH_sf"/>
</dbReference>
<dbReference type="EMBL" id="CACRXK020020250">
    <property type="protein sequence ID" value="CAB4034594.1"/>
    <property type="molecule type" value="Genomic_DNA"/>
</dbReference>
<sequence>MVVLDQWIATTKFHHCPSKHRSQVSGVDACQSIAACGKIESRAKDTSIPRLELIAAMTLAKLQSNVLRALEVQPIRSVHHWVDSLTVLYWLANKGTWSAFVRNRVKKIKELGDADWRYVPTNSNPSDLSTRGAAPDKLGDLWYKGPDWLQKHDQWPEQLEINETTDVTQELAMKRTLAKQGVERDLEMINNMLAKFTYRRLLRVTAYILWFVRNARNEKLHGPLTTEEVERAEHIWLKIGQETLKDDGGFTLRTDENGLLRMDGRKLHLRPTASARYSRGTGHGGVSSTIATTRERFWIPRLRKLAKSVVNGCNTCKKARPKGLNPPTTAPLPTFRTEMTEPFAVTGVDFAGPLLYRANKKSTRKAYVALYTCATTRAVHLKLSKSKEANEFKRRLKEFVARRGRPDKIVSDNAQTFKATKQWLVGVMKSSLSKVIGRALLTFPELEEVLLDVECFMNNRPLCYQGEEFEKPVITPNLLLRGQPANYLDEDVEAMNNKTAATKRMKYLTVCREHLKKRWLTEYVHALEERHRKVFTDEKGLPKKGSIVLFTDNSKIKSKWCIGRVVEVIRGRDGVLRGYKIKTGTGYIIERPLQLVCDLKISGSTDEPVIKDKVDNSGDADTRERPSRKAKTAAIDKMVGVTLNEQEED</sequence>
<dbReference type="SUPFAM" id="SSF53098">
    <property type="entry name" value="Ribonuclease H-like"/>
    <property type="match status" value="1"/>
</dbReference>
<evidence type="ECO:0000313" key="4">
    <source>
        <dbReference type="EMBL" id="CAB4034594.1"/>
    </source>
</evidence>
<proteinExistence type="predicted"/>
<dbReference type="GO" id="GO:0003676">
    <property type="term" value="F:nucleic acid binding"/>
    <property type="evidence" value="ECO:0007669"/>
    <property type="project" value="InterPro"/>
</dbReference>
<keyword evidence="5" id="KW-1185">Reference proteome</keyword>
<comment type="caution">
    <text evidence="4">The sequence shown here is derived from an EMBL/GenBank/DDBJ whole genome shotgun (WGS) entry which is preliminary data.</text>
</comment>
<dbReference type="OrthoDB" id="5952779at2759"/>
<evidence type="ECO:0000256" key="1">
    <source>
        <dbReference type="SAM" id="MobiDB-lite"/>
    </source>
</evidence>
<dbReference type="Pfam" id="PF18701">
    <property type="entry name" value="DUF5641"/>
    <property type="match status" value="1"/>
</dbReference>
<dbReference type="InterPro" id="IPR040676">
    <property type="entry name" value="DUF5641"/>
</dbReference>
<dbReference type="InterPro" id="IPR041588">
    <property type="entry name" value="Integrase_H2C2"/>
</dbReference>
<dbReference type="AlphaFoldDB" id="A0A7D9LJA6"/>
<feature type="domain" description="Integrase zinc-binding" evidence="2">
    <location>
        <begin position="281"/>
        <end position="321"/>
    </location>
</feature>
<evidence type="ECO:0000259" key="3">
    <source>
        <dbReference type="Pfam" id="PF18701"/>
    </source>
</evidence>
<feature type="domain" description="DUF5641" evidence="3">
    <location>
        <begin position="504"/>
        <end position="598"/>
    </location>
</feature>
<feature type="compositionally biased region" description="Basic and acidic residues" evidence="1">
    <location>
        <begin position="610"/>
        <end position="627"/>
    </location>
</feature>